<accession>A0ABN2LIT1</accession>
<comment type="similarity">
    <text evidence="1">Belongs to the ABC transporter superfamily.</text>
</comment>
<dbReference type="Pfam" id="PF00005">
    <property type="entry name" value="ABC_tran"/>
    <property type="match status" value="2"/>
</dbReference>
<evidence type="ECO:0000259" key="6">
    <source>
        <dbReference type="PROSITE" id="PS50893"/>
    </source>
</evidence>
<protein>
    <submittedName>
        <fullName evidence="7">ABC transporter ATP-binding protein</fullName>
    </submittedName>
</protein>
<keyword evidence="3" id="KW-0547">Nucleotide-binding</keyword>
<name>A0ABN2LIT1_9MICO</name>
<dbReference type="InterPro" id="IPR017871">
    <property type="entry name" value="ABC_transporter-like_CS"/>
</dbReference>
<dbReference type="Proteomes" id="UP001500851">
    <property type="component" value="Unassembled WGS sequence"/>
</dbReference>
<evidence type="ECO:0000256" key="3">
    <source>
        <dbReference type="ARBA" id="ARBA00022741"/>
    </source>
</evidence>
<evidence type="ECO:0000256" key="5">
    <source>
        <dbReference type="SAM" id="MobiDB-lite"/>
    </source>
</evidence>
<evidence type="ECO:0000256" key="2">
    <source>
        <dbReference type="ARBA" id="ARBA00022448"/>
    </source>
</evidence>
<reference evidence="7 8" key="1">
    <citation type="journal article" date="2019" name="Int. J. Syst. Evol. Microbiol.">
        <title>The Global Catalogue of Microorganisms (GCM) 10K type strain sequencing project: providing services to taxonomists for standard genome sequencing and annotation.</title>
        <authorList>
            <consortium name="The Broad Institute Genomics Platform"/>
            <consortium name="The Broad Institute Genome Sequencing Center for Infectious Disease"/>
            <person name="Wu L."/>
            <person name="Ma J."/>
        </authorList>
    </citation>
    <scope>NUCLEOTIDE SEQUENCE [LARGE SCALE GENOMIC DNA]</scope>
    <source>
        <strain evidence="7 8">JCM 14736</strain>
    </source>
</reference>
<dbReference type="InterPro" id="IPR003593">
    <property type="entry name" value="AAA+_ATPase"/>
</dbReference>
<keyword evidence="8" id="KW-1185">Reference proteome</keyword>
<dbReference type="SUPFAM" id="SSF52540">
    <property type="entry name" value="P-loop containing nucleoside triphosphate hydrolases"/>
    <property type="match status" value="2"/>
</dbReference>
<dbReference type="PROSITE" id="PS00211">
    <property type="entry name" value="ABC_TRANSPORTER_1"/>
    <property type="match status" value="1"/>
</dbReference>
<dbReference type="PANTHER" id="PTHR43776:SF7">
    <property type="entry name" value="D,D-DIPEPTIDE TRANSPORT ATP-BINDING PROTEIN DDPF-RELATED"/>
    <property type="match status" value="1"/>
</dbReference>
<dbReference type="SMART" id="SM00382">
    <property type="entry name" value="AAA"/>
    <property type="match status" value="2"/>
</dbReference>
<dbReference type="GO" id="GO:0005524">
    <property type="term" value="F:ATP binding"/>
    <property type="evidence" value="ECO:0007669"/>
    <property type="project" value="UniProtKB-KW"/>
</dbReference>
<dbReference type="EMBL" id="BAAAOB010000001">
    <property type="protein sequence ID" value="GAA1789456.1"/>
    <property type="molecule type" value="Genomic_DNA"/>
</dbReference>
<sequence length="523" mass="55015">MTARDAEVLAAITDLTVRFPSQDRAAVDRVSLEVRSGEVVALVGESGSGKSLTGRALLDLLPPLARASWSARRIAGTAGPAVAAPERDASAWARLRGSAVALVPQDALGALDPLRRIEYETGDALRLHRGSGRAERRGPVVDALVSAGIPDAEERLPQRSDELSGGLRQRVLLASATIADPRFVVADEPTTALDAAYRDRVLTALRARADAGAGVLLVTHDLGSVRAVADRVLVMRDGRVIESGTPEEVLGTPRHAFTRELLDASPERAPRGTRLLGRNRDASSGIRAAGPDESPILELAEVSVALGRRSVLHRASLAVRDGETVGLVGPSGSGKTTLLRVALGLLRPDAGAARVDGASWAAARPRERRALHQRLALVPQDPLASFPLGADGLAILRDALRAAGVERGLRRGRALGLADEVGLPASALARPAADLSGGQRQRLAIARALARSPRILLLDEPVSALDLTVQARVLDLLDDVQAERGTAMLFVSHDRAVIDHMSDRILRVEPDGSLGGAAASARR</sequence>
<proteinExistence type="inferred from homology"/>
<feature type="domain" description="ABC transporter" evidence="6">
    <location>
        <begin position="297"/>
        <end position="523"/>
    </location>
</feature>
<dbReference type="CDD" id="cd03257">
    <property type="entry name" value="ABC_NikE_OppD_transporters"/>
    <property type="match status" value="1"/>
</dbReference>
<evidence type="ECO:0000256" key="4">
    <source>
        <dbReference type="ARBA" id="ARBA00022840"/>
    </source>
</evidence>
<organism evidence="7 8">
    <name type="scientific">Leucobacter iarius</name>
    <dbReference type="NCBI Taxonomy" id="333963"/>
    <lineage>
        <taxon>Bacteria</taxon>
        <taxon>Bacillati</taxon>
        <taxon>Actinomycetota</taxon>
        <taxon>Actinomycetes</taxon>
        <taxon>Micrococcales</taxon>
        <taxon>Microbacteriaceae</taxon>
        <taxon>Leucobacter</taxon>
    </lineage>
</organism>
<gene>
    <name evidence="7" type="ORF">GCM10009768_18140</name>
</gene>
<evidence type="ECO:0000313" key="8">
    <source>
        <dbReference type="Proteomes" id="UP001500851"/>
    </source>
</evidence>
<dbReference type="InterPro" id="IPR027417">
    <property type="entry name" value="P-loop_NTPase"/>
</dbReference>
<keyword evidence="4 7" id="KW-0067">ATP-binding</keyword>
<dbReference type="PROSITE" id="PS50893">
    <property type="entry name" value="ABC_TRANSPORTER_2"/>
    <property type="match status" value="2"/>
</dbReference>
<dbReference type="InterPro" id="IPR003439">
    <property type="entry name" value="ABC_transporter-like_ATP-bd"/>
</dbReference>
<dbReference type="RefSeq" id="WP_344031551.1">
    <property type="nucleotide sequence ID" value="NZ_BAAAOB010000001.1"/>
</dbReference>
<comment type="caution">
    <text evidence="7">The sequence shown here is derived from an EMBL/GenBank/DDBJ whole genome shotgun (WGS) entry which is preliminary data.</text>
</comment>
<keyword evidence="2" id="KW-0813">Transport</keyword>
<dbReference type="Gene3D" id="3.40.50.300">
    <property type="entry name" value="P-loop containing nucleotide triphosphate hydrolases"/>
    <property type="match status" value="2"/>
</dbReference>
<dbReference type="InterPro" id="IPR050319">
    <property type="entry name" value="ABC_transp_ATP-bind"/>
</dbReference>
<dbReference type="PANTHER" id="PTHR43776">
    <property type="entry name" value="TRANSPORT ATP-BINDING PROTEIN"/>
    <property type="match status" value="1"/>
</dbReference>
<feature type="region of interest" description="Disordered" evidence="5">
    <location>
        <begin position="269"/>
        <end position="290"/>
    </location>
</feature>
<feature type="domain" description="ABC transporter" evidence="6">
    <location>
        <begin position="10"/>
        <end position="262"/>
    </location>
</feature>
<evidence type="ECO:0000256" key="1">
    <source>
        <dbReference type="ARBA" id="ARBA00005417"/>
    </source>
</evidence>
<evidence type="ECO:0000313" key="7">
    <source>
        <dbReference type="EMBL" id="GAA1789456.1"/>
    </source>
</evidence>